<keyword evidence="1" id="KW-0694">RNA-binding</keyword>
<dbReference type="NCBIfam" id="TIGR00756">
    <property type="entry name" value="PPR"/>
    <property type="match status" value="1"/>
</dbReference>
<reference evidence="6 7" key="1">
    <citation type="submission" date="2015-05" db="EMBL/GenBank/DDBJ databases">
        <title>Distinctive expansion of gene families associated with plant cell wall degradation and secondary metabolism in the genomes of grapevine trunk pathogens.</title>
        <authorList>
            <person name="Lawrence D.P."/>
            <person name="Travadon R."/>
            <person name="Rolshausen P.E."/>
            <person name="Baumgartner K."/>
        </authorList>
    </citation>
    <scope>NUCLEOTIDE SEQUENCE [LARGE SCALE GENOMIC DNA]</scope>
    <source>
        <strain evidence="6">UCRPC4</strain>
    </source>
</reference>
<evidence type="ECO:0000256" key="4">
    <source>
        <dbReference type="SAM" id="MobiDB-lite"/>
    </source>
</evidence>
<evidence type="ECO:0000313" key="6">
    <source>
        <dbReference type="EMBL" id="KKY23868.1"/>
    </source>
</evidence>
<dbReference type="InterPro" id="IPR010730">
    <property type="entry name" value="HET"/>
</dbReference>
<dbReference type="EMBL" id="LCWF01000064">
    <property type="protein sequence ID" value="KKY23868.1"/>
    <property type="molecule type" value="Genomic_DNA"/>
</dbReference>
<dbReference type="Pfam" id="PF22675">
    <property type="entry name" value="KH-I_KHDC4-BBP"/>
    <property type="match status" value="1"/>
</dbReference>
<feature type="region of interest" description="Disordered" evidence="4">
    <location>
        <begin position="1470"/>
        <end position="1489"/>
    </location>
</feature>
<dbReference type="PANTHER" id="PTHR15744">
    <property type="entry name" value="BLOM7"/>
    <property type="match status" value="1"/>
</dbReference>
<dbReference type="Pfam" id="PF01535">
    <property type="entry name" value="PPR"/>
    <property type="match status" value="1"/>
</dbReference>
<evidence type="ECO:0000256" key="3">
    <source>
        <dbReference type="SAM" id="Coils"/>
    </source>
</evidence>
<feature type="compositionally biased region" description="Low complexity" evidence="4">
    <location>
        <begin position="1744"/>
        <end position="1755"/>
    </location>
</feature>
<dbReference type="Gene3D" id="1.25.40.10">
    <property type="entry name" value="Tetratricopeptide repeat domain"/>
    <property type="match status" value="1"/>
</dbReference>
<dbReference type="Proteomes" id="UP000053317">
    <property type="component" value="Unassembled WGS sequence"/>
</dbReference>
<dbReference type="OrthoDB" id="397265at2759"/>
<dbReference type="InterPro" id="IPR002885">
    <property type="entry name" value="PPR_rpt"/>
</dbReference>
<feature type="region of interest" description="Disordered" evidence="4">
    <location>
        <begin position="652"/>
        <end position="676"/>
    </location>
</feature>
<feature type="compositionally biased region" description="Low complexity" evidence="4">
    <location>
        <begin position="1813"/>
        <end position="1824"/>
    </location>
</feature>
<organism evidence="6 7">
    <name type="scientific">Phaeomoniella chlamydospora</name>
    <name type="common">Phaeoacremonium chlamydosporum</name>
    <dbReference type="NCBI Taxonomy" id="158046"/>
    <lineage>
        <taxon>Eukaryota</taxon>
        <taxon>Fungi</taxon>
        <taxon>Dikarya</taxon>
        <taxon>Ascomycota</taxon>
        <taxon>Pezizomycotina</taxon>
        <taxon>Eurotiomycetes</taxon>
        <taxon>Chaetothyriomycetidae</taxon>
        <taxon>Phaeomoniellales</taxon>
        <taxon>Phaeomoniellaceae</taxon>
        <taxon>Phaeomoniella</taxon>
    </lineage>
</organism>
<dbReference type="PROSITE" id="PS51375">
    <property type="entry name" value="PPR"/>
    <property type="match status" value="1"/>
</dbReference>
<dbReference type="InterPro" id="IPR011990">
    <property type="entry name" value="TPR-like_helical_dom_sf"/>
</dbReference>
<feature type="compositionally biased region" description="Low complexity" evidence="4">
    <location>
        <begin position="1725"/>
        <end position="1737"/>
    </location>
</feature>
<dbReference type="PANTHER" id="PTHR15744:SF0">
    <property type="entry name" value="KH HOMOLOGY DOMAIN-CONTAINING PROTEIN 4"/>
    <property type="match status" value="1"/>
</dbReference>
<feature type="repeat" description="PPR" evidence="2">
    <location>
        <begin position="1008"/>
        <end position="1042"/>
    </location>
</feature>
<accession>A0A0G2GK55</accession>
<keyword evidence="3" id="KW-0175">Coiled coil</keyword>
<gene>
    <name evidence="6" type="ORF">UCRPC4_g02681</name>
</gene>
<dbReference type="FunFam" id="3.30.1370.10:FF:000037">
    <property type="entry name" value="KH domain protein"/>
    <property type="match status" value="1"/>
</dbReference>
<comment type="caution">
    <text evidence="6">The sequence shown here is derived from an EMBL/GenBank/DDBJ whole genome shotgun (WGS) entry which is preliminary data.</text>
</comment>
<feature type="compositionally biased region" description="Pro residues" evidence="4">
    <location>
        <begin position="1825"/>
        <end position="1845"/>
    </location>
</feature>
<feature type="region of interest" description="Disordered" evidence="4">
    <location>
        <begin position="1813"/>
        <end position="1866"/>
    </location>
</feature>
<dbReference type="CDD" id="cd22385">
    <property type="entry name" value="KH-I_KHDC4_rpt1"/>
    <property type="match status" value="1"/>
</dbReference>
<evidence type="ECO:0000256" key="1">
    <source>
        <dbReference type="PROSITE-ProRule" id="PRU00117"/>
    </source>
</evidence>
<evidence type="ECO:0000256" key="2">
    <source>
        <dbReference type="PROSITE-ProRule" id="PRU00708"/>
    </source>
</evidence>
<feature type="compositionally biased region" description="Low complexity" evidence="4">
    <location>
        <begin position="1846"/>
        <end position="1859"/>
    </location>
</feature>
<dbReference type="Gene3D" id="3.30.1370.10">
    <property type="entry name" value="K Homology domain, type 1"/>
    <property type="match status" value="2"/>
</dbReference>
<dbReference type="InterPro" id="IPR055256">
    <property type="entry name" value="KH_1_KHDC4/BBP-like"/>
</dbReference>
<name>A0A0G2GK55_PHACM</name>
<sequence>MNQVPKTAMEIETNMIDDAQVRGCFDDDEMYGPKLLEEMAQMSTYRVDRSQALSWTRELSFIVYDEEEDIEPNNSDALRQDGTEPALESSQPRYCNECQYRPLFPEGKPNKFKIVRSPCRHFLAVSYCWPKNTAGKPISTPQTYRFRKRNKNGQYEELRMCPPDHIVDRAVEFARVAGIRQIWIDQVCLPQGDSADHQLGIQASGIIFQQAYATVGLFESVIREQRLVDGLFHALYWDQKDGQALTNDNGVTTGFLDFLKLLTTDHWASRAWTLQEAVCAGPSMMLLVKTEGDVRISDEYDLLGTGQVIPGTLSIPLAQIRKICDFCQSFLVGGVTGGLPLDQIHEYTTIERSLEDMCPELQRQIDTDGYKCPAYIWNVKDKIDLTKVRTKWQSIWDDLQMFDITVCRSENETEESYRERVEHASVYTRECPEVVFSKTPDETLRKLNVSVHYQVNLRSGDIDYVMEIIGRILVDILTFLYNGEQVSLANNIWSSIRGDICLLDNRKLPHDVGEFLADTTLVEYPFASIRMDWDEREGTFHQMWLINQIMQDGFIWTGCTLSTPNADQLKTTGSENDSRYNSLGKETAAFNIDGPALVATPFDAHMERLPHPNDRAMKVCWVIELTLEHWSSHADEARYCVKSKIEGLWPIIKKHPPSSDRQNNQPAQQAKLGQGTAAGTITDENFVAPEDQSGSAVLDECAAGAEPQLSSCTCSLCNSRFPSEEAFDEHLLSCYPSHDSSEIVEEGCTPNIDEESKYLAEEQEKLEHVRRLEDELRKARHELQILHREGRLNKALIGSLDVYNTSKGGSSLPLSKQDYLNLVDLYFHVAQTDSAVSPDSSPNPIFLEDQPMVRDPHEMEDEFTENRSKSDIVLLAGVEGKLRDYKLQEIRLFESFVNLLLDPQSSYEDLFRAYKKFPAPGVAHLPSATIRTFLYRMSLPPVKSPQNMLQYLSIIDEMLEAKIPIMRHEWNSAIHLAGKSFNVIGAGEVRRSMDYWRKMETEGGIKASEVTFNILFDIAVKSGQFLLSKELFDEMGRRGLRLNRLGRVSHIWSCGKMGNADAVRQAYHDFVQAGEIVDTQVLNTVMVGLLESGEESSAEQIYERMKSIPTNHFPENKEADRINGVFTRYPAPGPQSFQSISGSNHLRRILAKAPKIRETANDSYLAMHSRANLKPDHYTYRILISHHTERTGNLDRTTVLLDDMTRLYGLRTSGLIYLLLFKGFAMHGGKRYSKWSASRLEAVWKAFATAMREGSTSQALVSATSGALDKPLFFDKTDPQFVSDGSVSGLLDSKRGSGQDSLAIRRIVSKPGTTGNGTKDCANMSDIDLIKSQAYNGSPWGTLLLEFTASPEEKEEAYLEPDPAGQDEPEAFPFKLSLESDDYYKIRPSKWLIIWAVRAFTTCTRDAQRIEEIYLDMTDHWDCPTAGQKSKPWVKKNGVQSVLAAAAARINAQLQAKKGIQHVDVPPILSTQSPPAKTPTPSSGQSVSNVGGDIYIADGDYIKDIEVNDLRNRYTLTKGSTQKMIKDETGADVTTRGSYYPDKSMATAVNPPLYLHVTSTSKAGLEKAVEKIEELMKQELPNLVDDRRFRRREPEQFERDEFGRRKWPEEKIPINMESLPGFNLRAQVVGQGGAYVKHIQQETRCRVQIKGRGSGFMEHGTGQESDEPMYLHVAGPDPREVTRAKELCEDLLGNVREQYERFKANPPPQHHGSYLDGYGANASSGNSYGRSSSYGNRSSHHDNNNNSYNSPSGQSPVPGTAPGASSGSLQDYYAQYFGTNGPQAAAGQAGADPYAAYGGYQNYVAYYQYYAQQQAAQQQQQTSASPPPPPPSGDSTAPPPPPPGSSAPGAAAPGNGYNSVPPPPGM</sequence>
<feature type="region of interest" description="Disordered" evidence="4">
    <location>
        <begin position="1725"/>
        <end position="1766"/>
    </location>
</feature>
<dbReference type="GO" id="GO:0005634">
    <property type="term" value="C:nucleus"/>
    <property type="evidence" value="ECO:0007669"/>
    <property type="project" value="InterPro"/>
</dbReference>
<dbReference type="InterPro" id="IPR056149">
    <property type="entry name" value="PRP5/DDX46/KHDC4_KH"/>
</dbReference>
<evidence type="ECO:0000259" key="5">
    <source>
        <dbReference type="SMART" id="SM00322"/>
    </source>
</evidence>
<dbReference type="InterPro" id="IPR036612">
    <property type="entry name" value="KH_dom_type_1_sf"/>
</dbReference>
<protein>
    <submittedName>
        <fullName evidence="6">Putative kh domain-containing protein</fullName>
    </submittedName>
</protein>
<dbReference type="InterPro" id="IPR047889">
    <property type="entry name" value="KHDC4_KH-I_second"/>
</dbReference>
<reference evidence="6 7" key="2">
    <citation type="submission" date="2015-05" db="EMBL/GenBank/DDBJ databases">
        <authorList>
            <person name="Morales-Cruz A."/>
            <person name="Amrine K.C."/>
            <person name="Cantu D."/>
        </authorList>
    </citation>
    <scope>NUCLEOTIDE SEQUENCE [LARGE SCALE GENOMIC DNA]</scope>
    <source>
        <strain evidence="6">UCRPC4</strain>
    </source>
</reference>
<dbReference type="GO" id="GO:0003723">
    <property type="term" value="F:RNA binding"/>
    <property type="evidence" value="ECO:0007669"/>
    <property type="project" value="UniProtKB-UniRule"/>
</dbReference>
<dbReference type="Pfam" id="PF23469">
    <property type="entry name" value="KH_12"/>
    <property type="match status" value="1"/>
</dbReference>
<dbReference type="CDD" id="cd22386">
    <property type="entry name" value="KH-I_KHDC4_rpt2"/>
    <property type="match status" value="1"/>
</dbReference>
<proteinExistence type="predicted"/>
<keyword evidence="7" id="KW-1185">Reference proteome</keyword>
<dbReference type="Pfam" id="PF06985">
    <property type="entry name" value="HET"/>
    <property type="match status" value="1"/>
</dbReference>
<feature type="coiled-coil region" evidence="3">
    <location>
        <begin position="759"/>
        <end position="789"/>
    </location>
</feature>
<dbReference type="InterPro" id="IPR047890">
    <property type="entry name" value="KHDC4_KH-I_first"/>
</dbReference>
<feature type="compositionally biased region" description="Polar residues" evidence="4">
    <location>
        <begin position="659"/>
        <end position="668"/>
    </location>
</feature>
<dbReference type="SUPFAM" id="SSF54791">
    <property type="entry name" value="Eukaryotic type KH-domain (KH-domain type I)"/>
    <property type="match status" value="2"/>
</dbReference>
<evidence type="ECO:0000313" key="7">
    <source>
        <dbReference type="Proteomes" id="UP000053317"/>
    </source>
</evidence>
<dbReference type="PROSITE" id="PS50084">
    <property type="entry name" value="KH_TYPE_1"/>
    <property type="match status" value="1"/>
</dbReference>
<dbReference type="InterPro" id="IPR004087">
    <property type="entry name" value="KH_dom"/>
</dbReference>
<dbReference type="SMART" id="SM00322">
    <property type="entry name" value="KH"/>
    <property type="match status" value="1"/>
</dbReference>
<feature type="domain" description="K Homology" evidence="5">
    <location>
        <begin position="1606"/>
        <end position="1693"/>
    </location>
</feature>
<dbReference type="FunFam" id="3.30.1370.10:FF:000051">
    <property type="entry name" value="Putative kh domain-containing protein"/>
    <property type="match status" value="1"/>
</dbReference>
<dbReference type="InterPro" id="IPR031121">
    <property type="entry name" value="RIK/BLOM7"/>
</dbReference>